<keyword evidence="2" id="KW-0408">Iron</keyword>
<dbReference type="GO" id="GO:0016829">
    <property type="term" value="F:lyase activity"/>
    <property type="evidence" value="ECO:0007669"/>
    <property type="project" value="UniProtKB-KW"/>
</dbReference>
<protein>
    <submittedName>
        <fullName evidence="6">DNA repair photolyase</fullName>
    </submittedName>
</protein>
<dbReference type="RefSeq" id="WP_098406876.1">
    <property type="nucleotide sequence ID" value="NZ_PDJE01000001.1"/>
</dbReference>
<dbReference type="CDD" id="cd01335">
    <property type="entry name" value="Radical_SAM"/>
    <property type="match status" value="1"/>
</dbReference>
<feature type="region of interest" description="Disordered" evidence="4">
    <location>
        <begin position="320"/>
        <end position="345"/>
    </location>
</feature>
<dbReference type="Proteomes" id="UP000221369">
    <property type="component" value="Unassembled WGS sequence"/>
</dbReference>
<dbReference type="InterPro" id="IPR058240">
    <property type="entry name" value="rSAM_sf"/>
</dbReference>
<evidence type="ECO:0000256" key="2">
    <source>
        <dbReference type="ARBA" id="ARBA00023004"/>
    </source>
</evidence>
<dbReference type="PROSITE" id="PS51918">
    <property type="entry name" value="RADICAL_SAM"/>
    <property type="match status" value="1"/>
</dbReference>
<evidence type="ECO:0000256" key="1">
    <source>
        <dbReference type="ARBA" id="ARBA00022723"/>
    </source>
</evidence>
<evidence type="ECO:0000256" key="4">
    <source>
        <dbReference type="SAM" id="MobiDB-lite"/>
    </source>
</evidence>
<dbReference type="SFLD" id="SFLDS00029">
    <property type="entry name" value="Radical_SAM"/>
    <property type="match status" value="1"/>
</dbReference>
<dbReference type="AlphaFoldDB" id="A0A2A9DUY9"/>
<feature type="domain" description="Radical SAM core" evidence="5">
    <location>
        <begin position="55"/>
        <end position="304"/>
    </location>
</feature>
<name>A0A2A9DUY9_9MICO</name>
<keyword evidence="3" id="KW-0411">Iron-sulfur</keyword>
<dbReference type="NCBIfam" id="NF038135">
    <property type="entry name" value="rSAM_Rv2578c"/>
    <property type="match status" value="1"/>
</dbReference>
<accession>A0A2A9DUY9</accession>
<dbReference type="GO" id="GO:0051536">
    <property type="term" value="F:iron-sulfur cluster binding"/>
    <property type="evidence" value="ECO:0007669"/>
    <property type="project" value="UniProtKB-KW"/>
</dbReference>
<dbReference type="SMART" id="SM00729">
    <property type="entry name" value="Elp3"/>
    <property type="match status" value="1"/>
</dbReference>
<dbReference type="Gene3D" id="3.80.30.30">
    <property type="match status" value="1"/>
</dbReference>
<keyword evidence="7" id="KW-1185">Reference proteome</keyword>
<dbReference type="InterPro" id="IPR006638">
    <property type="entry name" value="Elp3/MiaA/NifB-like_rSAM"/>
</dbReference>
<dbReference type="SFLD" id="SFLDG01084">
    <property type="entry name" value="Uncharacterised_Radical_SAM_Su"/>
    <property type="match status" value="1"/>
</dbReference>
<dbReference type="InterPro" id="IPR007197">
    <property type="entry name" value="rSAM"/>
</dbReference>
<organism evidence="6 7">
    <name type="scientific">Paramicrobacterium agarici</name>
    <dbReference type="NCBI Taxonomy" id="630514"/>
    <lineage>
        <taxon>Bacteria</taxon>
        <taxon>Bacillati</taxon>
        <taxon>Actinomycetota</taxon>
        <taxon>Actinomycetes</taxon>
        <taxon>Micrococcales</taxon>
        <taxon>Microbacteriaceae</taxon>
        <taxon>Paramicrobacterium</taxon>
    </lineage>
</organism>
<evidence type="ECO:0000313" key="7">
    <source>
        <dbReference type="Proteomes" id="UP000221369"/>
    </source>
</evidence>
<evidence type="ECO:0000313" key="6">
    <source>
        <dbReference type="EMBL" id="PFG30413.1"/>
    </source>
</evidence>
<reference evidence="6 7" key="1">
    <citation type="submission" date="2017-10" db="EMBL/GenBank/DDBJ databases">
        <title>Sequencing the genomes of 1000 actinobacteria strains.</title>
        <authorList>
            <person name="Klenk H.-P."/>
        </authorList>
    </citation>
    <scope>NUCLEOTIDE SEQUENCE [LARGE SCALE GENOMIC DNA]</scope>
    <source>
        <strain evidence="6 7">DSM 21798</strain>
    </source>
</reference>
<dbReference type="EMBL" id="PDJE01000001">
    <property type="protein sequence ID" value="PFG30413.1"/>
    <property type="molecule type" value="Genomic_DNA"/>
</dbReference>
<dbReference type="InterPro" id="IPR040086">
    <property type="entry name" value="MJ0683-like"/>
</dbReference>
<evidence type="ECO:0000259" key="5">
    <source>
        <dbReference type="PROSITE" id="PS51918"/>
    </source>
</evidence>
<comment type="caution">
    <text evidence="6">The sequence shown here is derived from an EMBL/GenBank/DDBJ whole genome shotgun (WGS) entry which is preliminary data.</text>
</comment>
<proteinExistence type="predicted"/>
<sequence>MRWDAQKLSRSDGNALPGLAQPAGLVRSVQTPEFAGMTFHEVLAKSALNRVPGGSEMPFGWTINPYRGCSHACTYCFARPTHAYLELNAGEDFDRQVVVKTNVAEVLRRELARPSWRRDLVALGTNTDPYQRAEGRYRLMPSIIDALAQSRTPFSVLTKGTLLRRDIPRLEDAAQHVSVDVAMSIAVYDDELQSSVEPGTPTPTARLATVKAVRDAGLECGVFLMPILPYLTDSTEQLDDALRRVKEAGASYALFSTLYLKPGVKPWFMMWLQRQHPELMSRYNALYAEGAYAPKQYRAELAERVRPLLRAHGLERRRGVRFEEQPRTATPTVLPAPADAAQTLF</sequence>
<dbReference type="PANTHER" id="PTHR43432:SF3">
    <property type="entry name" value="SLR0285 PROTEIN"/>
    <property type="match status" value="1"/>
</dbReference>
<dbReference type="Pfam" id="PF04055">
    <property type="entry name" value="Radical_SAM"/>
    <property type="match status" value="1"/>
</dbReference>
<dbReference type="GO" id="GO:0046872">
    <property type="term" value="F:metal ion binding"/>
    <property type="evidence" value="ECO:0007669"/>
    <property type="project" value="UniProtKB-KW"/>
</dbReference>
<keyword evidence="1" id="KW-0479">Metal-binding</keyword>
<keyword evidence="6" id="KW-0456">Lyase</keyword>
<dbReference type="PANTHER" id="PTHR43432">
    <property type="entry name" value="SLR0285 PROTEIN"/>
    <property type="match status" value="1"/>
</dbReference>
<gene>
    <name evidence="6" type="ORF">ATJ78_1342</name>
</gene>
<dbReference type="SUPFAM" id="SSF102114">
    <property type="entry name" value="Radical SAM enzymes"/>
    <property type="match status" value="1"/>
</dbReference>
<evidence type="ECO:0000256" key="3">
    <source>
        <dbReference type="ARBA" id="ARBA00023014"/>
    </source>
</evidence>